<dbReference type="PANTHER" id="PTHR48033">
    <property type="entry name" value="RNA-BINDING (RRM/RBD/RNP MOTIFS) FAMILY PROTEIN"/>
    <property type="match status" value="1"/>
</dbReference>
<dbReference type="InterPro" id="IPR035979">
    <property type="entry name" value="RBD_domain_sf"/>
</dbReference>
<evidence type="ECO:0000313" key="6">
    <source>
        <dbReference type="Proteomes" id="UP000030694"/>
    </source>
</evidence>
<dbReference type="InterPro" id="IPR000504">
    <property type="entry name" value="RRM_dom"/>
</dbReference>
<organism evidence="5 6">
    <name type="scientific">Plasmodium falciparum (isolate Camp / Malaysia)</name>
    <dbReference type="NCBI Taxonomy" id="5835"/>
    <lineage>
        <taxon>Eukaryota</taxon>
        <taxon>Sar</taxon>
        <taxon>Alveolata</taxon>
        <taxon>Apicomplexa</taxon>
        <taxon>Aconoidasida</taxon>
        <taxon>Haemosporida</taxon>
        <taxon>Plasmodiidae</taxon>
        <taxon>Plasmodium</taxon>
        <taxon>Plasmodium (Laverania)</taxon>
    </lineage>
</organism>
<feature type="domain" description="RRM" evidence="4">
    <location>
        <begin position="122"/>
        <end position="198"/>
    </location>
</feature>
<dbReference type="SUPFAM" id="SSF54928">
    <property type="entry name" value="RNA-binding domain, RBD"/>
    <property type="match status" value="1"/>
</dbReference>
<dbReference type="FunFam" id="3.30.70.330:FF:000496">
    <property type="entry name" value="RNA binding protein"/>
    <property type="match status" value="1"/>
</dbReference>
<dbReference type="GO" id="GO:0000785">
    <property type="term" value="C:chromatin"/>
    <property type="evidence" value="ECO:0007669"/>
    <property type="project" value="TreeGrafter"/>
</dbReference>
<dbReference type="PROSITE" id="PS50102">
    <property type="entry name" value="RRM"/>
    <property type="match status" value="1"/>
</dbReference>
<dbReference type="AlphaFoldDB" id="A0A024XDN6"/>
<evidence type="ECO:0000313" key="5">
    <source>
        <dbReference type="EMBL" id="ETW63303.1"/>
    </source>
</evidence>
<dbReference type="GO" id="GO:0005654">
    <property type="term" value="C:nucleoplasm"/>
    <property type="evidence" value="ECO:0007669"/>
    <property type="project" value="TreeGrafter"/>
</dbReference>
<dbReference type="GO" id="GO:0010468">
    <property type="term" value="P:regulation of gene expression"/>
    <property type="evidence" value="ECO:0007669"/>
    <property type="project" value="TreeGrafter"/>
</dbReference>
<sequence length="282" mass="33329">MMIENDETLNELHNDEEFCIKEQLSHVDHDEKVHVDSIVKKSECAHNYEQREKRDRSSSVDSKPEFKLIICFSKLMIIQRNMYKSIDKSCLLLIDVYDTHELNGKRVDVREENNTTPSDIQRKIFVGGLNYYWTKDTLESYFSTFGEIDVVQIVLDSSGRSRCFGFVVFSNENSVAKVLKHKRHKIYDKMVEVRKAEPKKPKMSIKRSNNKNFSKFPPHIPFMAPFPPCNKETMAQWANFMYNTCGVPFLFNQRFQNLPDFYSNYNYYQNSLENIQQSEYNN</sequence>
<proteinExistence type="predicted"/>
<evidence type="ECO:0000259" key="4">
    <source>
        <dbReference type="PROSITE" id="PS50102"/>
    </source>
</evidence>
<dbReference type="OMA" id="CFSKLMI"/>
<gene>
    <name evidence="5" type="ORF">PFMC_00779</name>
</gene>
<dbReference type="InterPro" id="IPR012677">
    <property type="entry name" value="Nucleotide-bd_a/b_plait_sf"/>
</dbReference>
<dbReference type="OrthoDB" id="1875751at2759"/>
<reference evidence="5 6" key="2">
    <citation type="submission" date="2013-02" db="EMBL/GenBank/DDBJ databases">
        <title>The Genome Sequence of Plasmodium falciparum CAMP/Malaysia.</title>
        <authorList>
            <consortium name="The Broad Institute Genome Sequencing Platform"/>
            <consortium name="The Broad Institute Genome Sequencing Center for Infectious Disease"/>
            <person name="Neafsey D."/>
            <person name="Cheeseman I."/>
            <person name="Volkman S."/>
            <person name="Adams J."/>
            <person name="Walker B."/>
            <person name="Young S.K."/>
            <person name="Zeng Q."/>
            <person name="Gargeya S."/>
            <person name="Fitzgerald M."/>
            <person name="Haas B."/>
            <person name="Abouelleil A."/>
            <person name="Alvarado L."/>
            <person name="Arachchi H.M."/>
            <person name="Berlin A.M."/>
            <person name="Chapman S.B."/>
            <person name="Dewar J."/>
            <person name="Goldberg J."/>
            <person name="Griggs A."/>
            <person name="Gujja S."/>
            <person name="Hansen M."/>
            <person name="Howarth C."/>
            <person name="Imamovic A."/>
            <person name="Larimer J."/>
            <person name="McCowan C."/>
            <person name="Murphy C."/>
            <person name="Neiman D."/>
            <person name="Pearson M."/>
            <person name="Priest M."/>
            <person name="Roberts A."/>
            <person name="Saif S."/>
            <person name="Shea T."/>
            <person name="Sisk P."/>
            <person name="Sykes S."/>
            <person name="Wortman J."/>
            <person name="Nusbaum C."/>
            <person name="Birren B."/>
        </authorList>
    </citation>
    <scope>NUCLEOTIDE SEQUENCE [LARGE SCALE GENOMIC DNA]</scope>
    <source>
        <strain evidence="5 6">CAMP/Malaysia</strain>
    </source>
</reference>
<keyword evidence="3" id="KW-0694">RNA-binding</keyword>
<evidence type="ECO:0000256" key="2">
    <source>
        <dbReference type="ARBA" id="ARBA00023242"/>
    </source>
</evidence>
<keyword evidence="2" id="KW-0539">Nucleus</keyword>
<dbReference type="Proteomes" id="UP000030694">
    <property type="component" value="Unassembled WGS sequence"/>
</dbReference>
<name>A0A024XDN6_PLAFC</name>
<dbReference type="SMART" id="SM00360">
    <property type="entry name" value="RRM"/>
    <property type="match status" value="1"/>
</dbReference>
<comment type="subcellular location">
    <subcellularLocation>
        <location evidence="1">Nucleus</location>
    </subcellularLocation>
</comment>
<accession>A0A024XDN6</accession>
<dbReference type="PANTHER" id="PTHR48033:SF10">
    <property type="entry name" value="RNA-BINDING PROTEIN SQUID"/>
    <property type="match status" value="1"/>
</dbReference>
<evidence type="ECO:0000256" key="1">
    <source>
        <dbReference type="ARBA" id="ARBA00004123"/>
    </source>
</evidence>
<dbReference type="EMBL" id="KI927476">
    <property type="protein sequence ID" value="ETW63303.1"/>
    <property type="molecule type" value="Genomic_DNA"/>
</dbReference>
<protein>
    <recommendedName>
        <fullName evidence="4">RRM domain-containing protein</fullName>
    </recommendedName>
</protein>
<reference evidence="5 6" key="1">
    <citation type="submission" date="2013-02" db="EMBL/GenBank/DDBJ databases">
        <title>The Genome Annotation of Plasmodium falciparum CAMP/Malaysia.</title>
        <authorList>
            <consortium name="The Broad Institute Genome Sequencing Platform"/>
            <consortium name="The Broad Institute Genome Sequencing Center for Infectious Disease"/>
            <person name="Neafsey D."/>
            <person name="Hoffman S."/>
            <person name="Volkman S."/>
            <person name="Rosenthal P."/>
            <person name="Walker B."/>
            <person name="Young S.K."/>
            <person name="Zeng Q."/>
            <person name="Gargeya S."/>
            <person name="Fitzgerald M."/>
            <person name="Haas B."/>
            <person name="Abouelleil A."/>
            <person name="Allen A.W."/>
            <person name="Alvarado L."/>
            <person name="Arachchi H.M."/>
            <person name="Berlin A.M."/>
            <person name="Chapman S.B."/>
            <person name="Gainer-Dewar J."/>
            <person name="Goldberg J."/>
            <person name="Griggs A."/>
            <person name="Gujja S."/>
            <person name="Hansen M."/>
            <person name="Howarth C."/>
            <person name="Imamovic A."/>
            <person name="Ireland A."/>
            <person name="Larimer J."/>
            <person name="McCowan C."/>
            <person name="Murphy C."/>
            <person name="Pearson M."/>
            <person name="Poon T.W."/>
            <person name="Priest M."/>
            <person name="Roberts A."/>
            <person name="Saif S."/>
            <person name="Shea T."/>
            <person name="Sisk P."/>
            <person name="Sykes S."/>
            <person name="Wortman J."/>
            <person name="Nusbaum C."/>
            <person name="Birren B."/>
        </authorList>
    </citation>
    <scope>NUCLEOTIDE SEQUENCE [LARGE SCALE GENOMIC DNA]</scope>
    <source>
        <strain evidence="5 6">CAMP/Malaysia</strain>
    </source>
</reference>
<dbReference type="GO" id="GO:0003723">
    <property type="term" value="F:RNA binding"/>
    <property type="evidence" value="ECO:0007669"/>
    <property type="project" value="UniProtKB-UniRule"/>
</dbReference>
<evidence type="ECO:0000256" key="3">
    <source>
        <dbReference type="PROSITE-ProRule" id="PRU00176"/>
    </source>
</evidence>
<dbReference type="Pfam" id="PF00076">
    <property type="entry name" value="RRM_1"/>
    <property type="match status" value="1"/>
</dbReference>
<dbReference type="Gene3D" id="3.30.70.330">
    <property type="match status" value="1"/>
</dbReference>